<keyword evidence="7" id="KW-0503">Monooxygenase</keyword>
<dbReference type="InterPro" id="IPR036396">
    <property type="entry name" value="Cyt_P450_sf"/>
</dbReference>
<dbReference type="GO" id="GO:0016705">
    <property type="term" value="F:oxidoreductase activity, acting on paired donors, with incorporation or reduction of molecular oxygen"/>
    <property type="evidence" value="ECO:0007669"/>
    <property type="project" value="InterPro"/>
</dbReference>
<evidence type="ECO:0000313" key="9">
    <source>
        <dbReference type="Proteomes" id="UP000095287"/>
    </source>
</evidence>
<dbReference type="GO" id="GO:0020037">
    <property type="term" value="F:heme binding"/>
    <property type="evidence" value="ECO:0007669"/>
    <property type="project" value="InterPro"/>
</dbReference>
<evidence type="ECO:0000256" key="1">
    <source>
        <dbReference type="ARBA" id="ARBA00001971"/>
    </source>
</evidence>
<dbReference type="InterPro" id="IPR050196">
    <property type="entry name" value="Cytochrome_P450_Monoox"/>
</dbReference>
<name>A0A1I8AQR8_9BILA</name>
<evidence type="ECO:0000256" key="7">
    <source>
        <dbReference type="ARBA" id="ARBA00023033"/>
    </source>
</evidence>
<dbReference type="GO" id="GO:0005506">
    <property type="term" value="F:iron ion binding"/>
    <property type="evidence" value="ECO:0007669"/>
    <property type="project" value="InterPro"/>
</dbReference>
<keyword evidence="8" id="KW-1133">Transmembrane helix</keyword>
<evidence type="ECO:0000313" key="10">
    <source>
        <dbReference type="WBParaSite" id="L893_g8194.t1"/>
    </source>
</evidence>
<sequence length="348" mass="40500">MTVISGNYKFLVHESDRTRSLYIHFIPFSKNTFHLSPREPVPGRALRSKNELLRAISGLRPSNIVTPLEFAECASPDLSRRHSLPLHSRMHVLVYVAVFVVGLVYFYGKSFVDFVRRRRRLIRLIDRIPGPPSYPIVGSVLNFSPNSEKFTYQMEYYFRVFAEGTQNDGIIKMWIGPMPIVLLTRAETIKTLLESQTLISKPPEYHFIKKWLGEGLLTSTGDKWYQRRKMLTPTFHFSILQNFIPIFNGQTGVMLECLEKHEDGRRFDFYPYIKLVALDIISETAMGVNINAQLGENEEYVSAVRRLSELIWHQMRFPWLWLKPVWYGSGMGYEFDECLKVIEGMSNK</sequence>
<dbReference type="GO" id="GO:0004497">
    <property type="term" value="F:monooxygenase activity"/>
    <property type="evidence" value="ECO:0007669"/>
    <property type="project" value="UniProtKB-KW"/>
</dbReference>
<dbReference type="PANTHER" id="PTHR24291">
    <property type="entry name" value="CYTOCHROME P450 FAMILY 4"/>
    <property type="match status" value="1"/>
</dbReference>
<dbReference type="Gene3D" id="1.10.630.10">
    <property type="entry name" value="Cytochrome P450"/>
    <property type="match status" value="1"/>
</dbReference>
<dbReference type="WBParaSite" id="L893_g8194.t1">
    <property type="protein sequence ID" value="L893_g8194.t1"/>
    <property type="gene ID" value="L893_g8194"/>
</dbReference>
<evidence type="ECO:0000256" key="2">
    <source>
        <dbReference type="ARBA" id="ARBA00010617"/>
    </source>
</evidence>
<accession>A0A1I8AQR8</accession>
<keyword evidence="8" id="KW-0472">Membrane</keyword>
<comment type="similarity">
    <text evidence="2">Belongs to the cytochrome P450 family.</text>
</comment>
<keyword evidence="5" id="KW-0560">Oxidoreductase</keyword>
<dbReference type="Pfam" id="PF00067">
    <property type="entry name" value="p450"/>
    <property type="match status" value="1"/>
</dbReference>
<comment type="cofactor">
    <cofactor evidence="1">
        <name>heme</name>
        <dbReference type="ChEBI" id="CHEBI:30413"/>
    </cofactor>
</comment>
<keyword evidence="9" id="KW-1185">Reference proteome</keyword>
<feature type="transmembrane region" description="Helical" evidence="8">
    <location>
        <begin position="90"/>
        <end position="108"/>
    </location>
</feature>
<evidence type="ECO:0000256" key="6">
    <source>
        <dbReference type="ARBA" id="ARBA00023004"/>
    </source>
</evidence>
<evidence type="ECO:0000256" key="3">
    <source>
        <dbReference type="ARBA" id="ARBA00022617"/>
    </source>
</evidence>
<reference evidence="10" key="1">
    <citation type="submission" date="2016-11" db="UniProtKB">
        <authorList>
            <consortium name="WormBaseParasite"/>
        </authorList>
    </citation>
    <scope>IDENTIFICATION</scope>
</reference>
<evidence type="ECO:0000256" key="5">
    <source>
        <dbReference type="ARBA" id="ARBA00023002"/>
    </source>
</evidence>
<keyword evidence="3" id="KW-0349">Heme</keyword>
<protein>
    <submittedName>
        <fullName evidence="10">Cytochrome P450</fullName>
    </submittedName>
</protein>
<evidence type="ECO:0000256" key="4">
    <source>
        <dbReference type="ARBA" id="ARBA00022723"/>
    </source>
</evidence>
<evidence type="ECO:0000256" key="8">
    <source>
        <dbReference type="SAM" id="Phobius"/>
    </source>
</evidence>
<dbReference type="PANTHER" id="PTHR24291:SF146">
    <property type="entry name" value="CYTOCHROME P450"/>
    <property type="match status" value="1"/>
</dbReference>
<dbReference type="Proteomes" id="UP000095287">
    <property type="component" value="Unplaced"/>
</dbReference>
<keyword evidence="6" id="KW-0408">Iron</keyword>
<dbReference type="SUPFAM" id="SSF48264">
    <property type="entry name" value="Cytochrome P450"/>
    <property type="match status" value="1"/>
</dbReference>
<proteinExistence type="inferred from homology"/>
<dbReference type="InterPro" id="IPR002402">
    <property type="entry name" value="Cyt_P450_E_grp-II"/>
</dbReference>
<keyword evidence="4" id="KW-0479">Metal-binding</keyword>
<dbReference type="AlphaFoldDB" id="A0A1I8AQR8"/>
<organism evidence="9 10">
    <name type="scientific">Steinernema glaseri</name>
    <dbReference type="NCBI Taxonomy" id="37863"/>
    <lineage>
        <taxon>Eukaryota</taxon>
        <taxon>Metazoa</taxon>
        <taxon>Ecdysozoa</taxon>
        <taxon>Nematoda</taxon>
        <taxon>Chromadorea</taxon>
        <taxon>Rhabditida</taxon>
        <taxon>Tylenchina</taxon>
        <taxon>Panagrolaimomorpha</taxon>
        <taxon>Strongyloidoidea</taxon>
        <taxon>Steinernematidae</taxon>
        <taxon>Steinernema</taxon>
    </lineage>
</organism>
<dbReference type="PRINTS" id="PR00464">
    <property type="entry name" value="EP450II"/>
</dbReference>
<dbReference type="InterPro" id="IPR001128">
    <property type="entry name" value="Cyt_P450"/>
</dbReference>
<keyword evidence="8" id="KW-0812">Transmembrane</keyword>